<reference evidence="2" key="1">
    <citation type="submission" date="2020-10" db="EMBL/GenBank/DDBJ databases">
        <title>High-Quality Genome Resource of Clonostachys rosea strain S41 by Oxford Nanopore Long-Read Sequencing.</title>
        <authorList>
            <person name="Wang H."/>
        </authorList>
    </citation>
    <scope>NUCLEOTIDE SEQUENCE</scope>
    <source>
        <strain evidence="2">S41</strain>
    </source>
</reference>
<gene>
    <name evidence="2" type="ORF">IM811_013013</name>
</gene>
<feature type="chain" id="PRO_5034157420" evidence="1">
    <location>
        <begin position="20"/>
        <end position="75"/>
    </location>
</feature>
<protein>
    <submittedName>
        <fullName evidence="2">Uncharacterized protein</fullName>
    </submittedName>
</protein>
<feature type="signal peptide" evidence="1">
    <location>
        <begin position="1"/>
        <end position="19"/>
    </location>
</feature>
<dbReference type="AlphaFoldDB" id="A0A8H7NEC3"/>
<comment type="caution">
    <text evidence="2">The sequence shown here is derived from an EMBL/GenBank/DDBJ whole genome shotgun (WGS) entry which is preliminary data.</text>
</comment>
<keyword evidence="1" id="KW-0732">Signal</keyword>
<accession>A0A8H7NEC3</accession>
<organism evidence="2 3">
    <name type="scientific">Bionectria ochroleuca</name>
    <name type="common">Gliocladium roseum</name>
    <dbReference type="NCBI Taxonomy" id="29856"/>
    <lineage>
        <taxon>Eukaryota</taxon>
        <taxon>Fungi</taxon>
        <taxon>Dikarya</taxon>
        <taxon>Ascomycota</taxon>
        <taxon>Pezizomycotina</taxon>
        <taxon>Sordariomycetes</taxon>
        <taxon>Hypocreomycetidae</taxon>
        <taxon>Hypocreales</taxon>
        <taxon>Bionectriaceae</taxon>
        <taxon>Clonostachys</taxon>
    </lineage>
</organism>
<evidence type="ECO:0000256" key="1">
    <source>
        <dbReference type="SAM" id="SignalP"/>
    </source>
</evidence>
<evidence type="ECO:0000313" key="3">
    <source>
        <dbReference type="Proteomes" id="UP000616885"/>
    </source>
</evidence>
<sequence>MKFTTVFAVAALAIGPVMAATTSTGSVSGTSAAATAKATSASASASYVLPHADQQKGLSRPNHVRTKAKKLLRLY</sequence>
<dbReference type="EMBL" id="JADCTT010000004">
    <property type="protein sequence ID" value="KAF9754255.1"/>
    <property type="molecule type" value="Genomic_DNA"/>
</dbReference>
<name>A0A8H7NEC3_BIOOC</name>
<evidence type="ECO:0000313" key="2">
    <source>
        <dbReference type="EMBL" id="KAF9754255.1"/>
    </source>
</evidence>
<proteinExistence type="predicted"/>
<dbReference type="Proteomes" id="UP000616885">
    <property type="component" value="Unassembled WGS sequence"/>
</dbReference>